<evidence type="ECO:0000313" key="5">
    <source>
        <dbReference type="EMBL" id="PQO26492.1"/>
    </source>
</evidence>
<dbReference type="Gene3D" id="2.60.120.1440">
    <property type="match status" value="1"/>
</dbReference>
<evidence type="ECO:0000256" key="1">
    <source>
        <dbReference type="ARBA" id="ARBA00022729"/>
    </source>
</evidence>
<dbReference type="InterPro" id="IPR006860">
    <property type="entry name" value="FecR"/>
</dbReference>
<dbReference type="InterPro" id="IPR012373">
    <property type="entry name" value="Ferrdict_sens_TM"/>
</dbReference>
<keyword evidence="3" id="KW-0472">Membrane</keyword>
<dbReference type="SUPFAM" id="SSF49899">
    <property type="entry name" value="Concanavalin A-like lectins/glucanases"/>
    <property type="match status" value="1"/>
</dbReference>
<accession>A0A2S8F2V0</accession>
<dbReference type="OrthoDB" id="258532at2"/>
<gene>
    <name evidence="5" type="ORF">C5Y98_30605</name>
</gene>
<evidence type="ECO:0000313" key="6">
    <source>
        <dbReference type="Proteomes" id="UP000239388"/>
    </source>
</evidence>
<dbReference type="AlphaFoldDB" id="A0A2S8F2V0"/>
<dbReference type="RefSeq" id="WP_105360174.1">
    <property type="nucleotide sequence ID" value="NZ_PUIB01000031.1"/>
</dbReference>
<dbReference type="EMBL" id="PUIB01000031">
    <property type="protein sequence ID" value="PQO26492.1"/>
    <property type="molecule type" value="Genomic_DNA"/>
</dbReference>
<dbReference type="Gene3D" id="2.60.120.200">
    <property type="match status" value="1"/>
</dbReference>
<dbReference type="PANTHER" id="PTHR30273">
    <property type="entry name" value="PERIPLASMIC SIGNAL SENSOR AND SIGMA FACTOR ACTIVATOR FECR-RELATED"/>
    <property type="match status" value="1"/>
</dbReference>
<comment type="caution">
    <text evidence="5">The sequence shown here is derived from an EMBL/GenBank/DDBJ whole genome shotgun (WGS) entry which is preliminary data.</text>
</comment>
<feature type="transmembrane region" description="Helical" evidence="3">
    <location>
        <begin position="84"/>
        <end position="107"/>
    </location>
</feature>
<dbReference type="Pfam" id="PF04773">
    <property type="entry name" value="FecR"/>
    <property type="match status" value="1"/>
</dbReference>
<sequence>MTPQEREELGALISSLLDESLTDDDRRRIEELLQDDPAAQQYYVEQCQLHSILAWEHGVLTSTPFESATLTAAMNDETSAKSSIYLWQLCALAATILFLATFAWSVYLASTAEQQEGPPPVAQVEPPAPTVPWNERTSFGEFSKGRGAQLSVPELLLDLQQGDLLRSGRYLLTEGFAEITFNNDVEVVVESPAEFDIVSDMKLVMRRGRISTIVSPEGKGFTVETPSIELTDFGTEFAVEVSSDRTSEVHVFSGEVEVTPKLAYKGMERLELITNQATRVRQMSGIPEGIDIDHDRFVRRLNESTPQDSGYEQMMRELAPTQFFQMAPTPDGITLTDHGSRKSDAVLLTQGMDQPPFKPGRVGSSLYLGGPGALAYAKVPNYQPIDTGEITVCAWVKAESRPAWAAIAKHWSIEFDLQGEPSGLGGQFHFGLHEFLGDLEVQVRDRNQEVVALRELQPLPLGQWQHVAFVVDGSHLRLYRNGIEIDSAKCDGLATDGPKSMGIGAKLSPDCAETDPRNPGYWQGRIDELAIFDRALTPAELTRLSETAPQ</sequence>
<dbReference type="InterPro" id="IPR006558">
    <property type="entry name" value="LamG-like"/>
</dbReference>
<dbReference type="Pfam" id="PF13385">
    <property type="entry name" value="Laminin_G_3"/>
    <property type="match status" value="1"/>
</dbReference>
<dbReference type="SMART" id="SM00560">
    <property type="entry name" value="LamGL"/>
    <property type="match status" value="1"/>
</dbReference>
<keyword evidence="1" id="KW-0732">Signal</keyword>
<dbReference type="Proteomes" id="UP000239388">
    <property type="component" value="Unassembled WGS sequence"/>
</dbReference>
<protein>
    <recommendedName>
        <fullName evidence="4">LamG-like jellyroll fold domain-containing protein</fullName>
    </recommendedName>
</protein>
<name>A0A2S8F2V0_9BACT</name>
<dbReference type="PANTHER" id="PTHR30273:SF2">
    <property type="entry name" value="PROTEIN FECR"/>
    <property type="match status" value="1"/>
</dbReference>
<feature type="domain" description="LamG-like jellyroll fold" evidence="4">
    <location>
        <begin position="388"/>
        <end position="539"/>
    </location>
</feature>
<evidence type="ECO:0000256" key="2">
    <source>
        <dbReference type="ARBA" id="ARBA00023157"/>
    </source>
</evidence>
<dbReference type="InterPro" id="IPR013320">
    <property type="entry name" value="ConA-like_dom_sf"/>
</dbReference>
<keyword evidence="2" id="KW-1015">Disulfide bond</keyword>
<reference evidence="5 6" key="1">
    <citation type="submission" date="2018-02" db="EMBL/GenBank/DDBJ databases">
        <title>Comparative genomes isolates from brazilian mangrove.</title>
        <authorList>
            <person name="Araujo J.E."/>
            <person name="Taketani R.G."/>
            <person name="Silva M.C.P."/>
            <person name="Loureco M.V."/>
            <person name="Andreote F.D."/>
        </authorList>
    </citation>
    <scope>NUCLEOTIDE SEQUENCE [LARGE SCALE GENOMIC DNA]</scope>
    <source>
        <strain evidence="5 6">NAP PRIS-MGV</strain>
    </source>
</reference>
<evidence type="ECO:0000259" key="4">
    <source>
        <dbReference type="SMART" id="SM00560"/>
    </source>
</evidence>
<keyword evidence="3" id="KW-1133">Transmembrane helix</keyword>
<evidence type="ECO:0000256" key="3">
    <source>
        <dbReference type="SAM" id="Phobius"/>
    </source>
</evidence>
<dbReference type="GO" id="GO:0016989">
    <property type="term" value="F:sigma factor antagonist activity"/>
    <property type="evidence" value="ECO:0007669"/>
    <property type="project" value="TreeGrafter"/>
</dbReference>
<proteinExistence type="predicted"/>
<keyword evidence="3" id="KW-0812">Transmembrane</keyword>
<organism evidence="5 6">
    <name type="scientific">Blastopirellula marina</name>
    <dbReference type="NCBI Taxonomy" id="124"/>
    <lineage>
        <taxon>Bacteria</taxon>
        <taxon>Pseudomonadati</taxon>
        <taxon>Planctomycetota</taxon>
        <taxon>Planctomycetia</taxon>
        <taxon>Pirellulales</taxon>
        <taxon>Pirellulaceae</taxon>
        <taxon>Blastopirellula</taxon>
    </lineage>
</organism>